<sequence>MDTYKNQSETESHIETNLKLDWPLCVIKTHGNWPIRYRSRSVHVTLKPSYLYIPKLKALFPNLNSYLMQNKKTITRTKKSTRSKNIDPYQKLIKTYEEHLKKLDELLDKGLSDKEKLVDLQKRHDALGIEYNSKCEEYKKEIETLNEIDHLQSDLQSEQNEINRLQSDLQREQMQNSIYEMARMNKTSGNN</sequence>
<dbReference type="EMBL" id="CAJVPY010017087">
    <property type="protein sequence ID" value="CAG8760249.1"/>
    <property type="molecule type" value="Genomic_DNA"/>
</dbReference>
<evidence type="ECO:0000313" key="2">
    <source>
        <dbReference type="EMBL" id="CAG8760249.1"/>
    </source>
</evidence>
<organism evidence="2 3">
    <name type="scientific">Dentiscutata erythropus</name>
    <dbReference type="NCBI Taxonomy" id="1348616"/>
    <lineage>
        <taxon>Eukaryota</taxon>
        <taxon>Fungi</taxon>
        <taxon>Fungi incertae sedis</taxon>
        <taxon>Mucoromycota</taxon>
        <taxon>Glomeromycotina</taxon>
        <taxon>Glomeromycetes</taxon>
        <taxon>Diversisporales</taxon>
        <taxon>Gigasporaceae</taxon>
        <taxon>Dentiscutata</taxon>
    </lineage>
</organism>
<gene>
    <name evidence="2" type="ORF">DERYTH_LOCUS17750</name>
</gene>
<name>A0A9N9J347_9GLOM</name>
<dbReference type="Proteomes" id="UP000789405">
    <property type="component" value="Unassembled WGS sequence"/>
</dbReference>
<comment type="caution">
    <text evidence="2">The sequence shown here is derived from an EMBL/GenBank/DDBJ whole genome shotgun (WGS) entry which is preliminary data.</text>
</comment>
<proteinExistence type="predicted"/>
<evidence type="ECO:0000313" key="3">
    <source>
        <dbReference type="Proteomes" id="UP000789405"/>
    </source>
</evidence>
<keyword evidence="3" id="KW-1185">Reference proteome</keyword>
<protein>
    <submittedName>
        <fullName evidence="2">99_t:CDS:1</fullName>
    </submittedName>
</protein>
<keyword evidence="1" id="KW-0175">Coiled coil</keyword>
<feature type="coiled-coil region" evidence="1">
    <location>
        <begin position="141"/>
        <end position="175"/>
    </location>
</feature>
<evidence type="ECO:0000256" key="1">
    <source>
        <dbReference type="SAM" id="Coils"/>
    </source>
</evidence>
<reference evidence="2" key="1">
    <citation type="submission" date="2021-06" db="EMBL/GenBank/DDBJ databases">
        <authorList>
            <person name="Kallberg Y."/>
            <person name="Tangrot J."/>
            <person name="Rosling A."/>
        </authorList>
    </citation>
    <scope>NUCLEOTIDE SEQUENCE</scope>
    <source>
        <strain evidence="2">MA453B</strain>
    </source>
</reference>
<accession>A0A9N9J347</accession>
<dbReference type="AlphaFoldDB" id="A0A9N9J347"/>